<dbReference type="EMBL" id="BORB01000010">
    <property type="protein sequence ID" value="GIN57217.1"/>
    <property type="molecule type" value="Genomic_DNA"/>
</dbReference>
<name>A0ABQ4KH42_9BACI</name>
<evidence type="ECO:0000313" key="1">
    <source>
        <dbReference type="EMBL" id="GIN57217.1"/>
    </source>
</evidence>
<protein>
    <recommendedName>
        <fullName evidence="3">Transposase (putative) YhgA-like domain-containing protein</fullName>
    </recommendedName>
</protein>
<dbReference type="PANTHER" id="PTHR35586">
    <property type="entry name" value="SLL1691 PROTEIN"/>
    <property type="match status" value="1"/>
</dbReference>
<keyword evidence="2" id="KW-1185">Reference proteome</keyword>
<dbReference type="Proteomes" id="UP000679950">
    <property type="component" value="Unassembled WGS sequence"/>
</dbReference>
<dbReference type="PANTHER" id="PTHR35586:SF1">
    <property type="entry name" value="SLL1691 PROTEIN"/>
    <property type="match status" value="1"/>
</dbReference>
<proteinExistence type="predicted"/>
<evidence type="ECO:0000313" key="2">
    <source>
        <dbReference type="Proteomes" id="UP000679950"/>
    </source>
</evidence>
<evidence type="ECO:0008006" key="3">
    <source>
        <dbReference type="Google" id="ProtNLM"/>
    </source>
</evidence>
<reference evidence="1 2" key="1">
    <citation type="submission" date="2021-03" db="EMBL/GenBank/DDBJ databases">
        <title>Antimicrobial resistance genes in bacteria isolated from Japanese honey, and their potential for conferring macrolide and lincosamide resistance in the American foulbrood pathogen Paenibacillus larvae.</title>
        <authorList>
            <person name="Okamoto M."/>
            <person name="Kumagai M."/>
            <person name="Kanamori H."/>
            <person name="Takamatsu D."/>
        </authorList>
    </citation>
    <scope>NUCLEOTIDE SEQUENCE [LARGE SCALE GENOMIC DNA]</scope>
    <source>
        <strain evidence="1 2">J8TS2</strain>
    </source>
</reference>
<gene>
    <name evidence="1" type="ORF">J8TS2_15360</name>
</gene>
<sequence>MLATAVVQEEKSNYTTANEIDYDGLWKKLIGELFEELIAFFAPDLHDLIDFSHAPEFLQQELHKLMMDDRKGKGIVDQIVKVHLKDKSEKWILVHIEVQDNPEEDFPKRMFRYFYRILDRHQTEIYAIALITGPKQSVPKNYYHYSFHGTQLVYTYNVYQYDEKNLETLKKSANPFAHAIIAGIYAKKYKVDEEERAEVKKELLKQTLQRFAVNHQKSELYIEALTYFINFLLRLPKHLDEEVYSDIKIFMNKEDLKMSTNMSERSPFLAELGRRLGEEAAKEAAKEAIKEEKRETAIRLIHRNFTDEEIADITDLSISNIGEIRKTMNH</sequence>
<dbReference type="RefSeq" id="WP_158320729.1">
    <property type="nucleotide sequence ID" value="NZ_BORB01000010.1"/>
</dbReference>
<comment type="caution">
    <text evidence="1">The sequence shown here is derived from an EMBL/GenBank/DDBJ whole genome shotgun (WGS) entry which is preliminary data.</text>
</comment>
<accession>A0ABQ4KH42</accession>
<organism evidence="1 2">
    <name type="scientific">Lederbergia ruris</name>
    <dbReference type="NCBI Taxonomy" id="217495"/>
    <lineage>
        <taxon>Bacteria</taxon>
        <taxon>Bacillati</taxon>
        <taxon>Bacillota</taxon>
        <taxon>Bacilli</taxon>
        <taxon>Bacillales</taxon>
        <taxon>Bacillaceae</taxon>
        <taxon>Lederbergia</taxon>
    </lineage>
</organism>